<dbReference type="Pfam" id="PF04613">
    <property type="entry name" value="LpxD"/>
    <property type="match status" value="1"/>
</dbReference>
<evidence type="ECO:0000256" key="3">
    <source>
        <dbReference type="ARBA" id="ARBA00022679"/>
    </source>
</evidence>
<accession>A0A5B9R7G0</accession>
<dbReference type="KEGG" id="rul:UC8_46630"/>
<feature type="domain" description="UDP-3-O-[3-hydroxymyristoyl] glucosamine N-acyltransferase non-repeat region" evidence="9">
    <location>
        <begin position="31"/>
        <end position="90"/>
    </location>
</feature>
<dbReference type="Pfam" id="PF00132">
    <property type="entry name" value="Hexapep"/>
    <property type="match status" value="1"/>
</dbReference>
<comment type="similarity">
    <text evidence="7">Belongs to the transferase hexapeptide repeat family. LpxD subfamily.</text>
</comment>
<dbReference type="UniPathway" id="UPA00973"/>
<dbReference type="Proteomes" id="UP000325286">
    <property type="component" value="Chromosome"/>
</dbReference>
<dbReference type="GO" id="GO:0009245">
    <property type="term" value="P:lipid A biosynthetic process"/>
    <property type="evidence" value="ECO:0007669"/>
    <property type="project" value="UniProtKB-UniRule"/>
</dbReference>
<keyword evidence="5 7" id="KW-0443">Lipid metabolism</keyword>
<dbReference type="CDD" id="cd03352">
    <property type="entry name" value="LbH_LpxD"/>
    <property type="match status" value="1"/>
</dbReference>
<dbReference type="InterPro" id="IPR011004">
    <property type="entry name" value="Trimer_LpxA-like_sf"/>
</dbReference>
<keyword evidence="3 7" id="KW-0808">Transferase</keyword>
<feature type="region of interest" description="Disordered" evidence="8">
    <location>
        <begin position="346"/>
        <end position="365"/>
    </location>
</feature>
<evidence type="ECO:0000256" key="5">
    <source>
        <dbReference type="ARBA" id="ARBA00023098"/>
    </source>
</evidence>
<feature type="active site" description="Proton acceptor" evidence="7">
    <location>
        <position position="242"/>
    </location>
</feature>
<dbReference type="EC" id="2.3.1.191" evidence="7"/>
<evidence type="ECO:0000256" key="8">
    <source>
        <dbReference type="SAM" id="MobiDB-lite"/>
    </source>
</evidence>
<evidence type="ECO:0000259" key="9">
    <source>
        <dbReference type="Pfam" id="PF04613"/>
    </source>
</evidence>
<dbReference type="GO" id="GO:0103118">
    <property type="term" value="F:UDP-3-O-[(3R)-3-hydroxyacyl]-glucosamine N-acyltransferase activity"/>
    <property type="evidence" value="ECO:0007669"/>
    <property type="project" value="UniProtKB-EC"/>
</dbReference>
<comment type="subunit">
    <text evidence="7">Homotrimer.</text>
</comment>
<comment type="function">
    <text evidence="7">Catalyzes the N-acylation of UDP-3-O-acylglucosamine using 3-hydroxyacyl-ACP as the acyl donor. Is involved in the biosynthesis of lipid A, a phosphorylated glycolipid that anchors the lipopolysaccharide to the outer membrane of the cell.</text>
</comment>
<name>A0A5B9R7G0_9BACT</name>
<dbReference type="PANTHER" id="PTHR43378:SF2">
    <property type="entry name" value="UDP-3-O-ACYLGLUCOSAMINE N-ACYLTRANSFERASE 1, MITOCHONDRIAL-RELATED"/>
    <property type="match status" value="1"/>
</dbReference>
<dbReference type="NCBIfam" id="TIGR01853">
    <property type="entry name" value="lipid_A_lpxD"/>
    <property type="match status" value="1"/>
</dbReference>
<dbReference type="RefSeq" id="WP_068141776.1">
    <property type="nucleotide sequence ID" value="NZ_CP042914.1"/>
</dbReference>
<dbReference type="Gene3D" id="2.160.10.10">
    <property type="entry name" value="Hexapeptide repeat proteins"/>
    <property type="match status" value="1"/>
</dbReference>
<reference evidence="10 11" key="1">
    <citation type="submission" date="2019-08" db="EMBL/GenBank/DDBJ databases">
        <title>Deep-cultivation of Planctomycetes and their phenomic and genomic characterization uncovers novel biology.</title>
        <authorList>
            <person name="Wiegand S."/>
            <person name="Jogler M."/>
            <person name="Boedeker C."/>
            <person name="Pinto D."/>
            <person name="Vollmers J."/>
            <person name="Rivas-Marin E."/>
            <person name="Kohn T."/>
            <person name="Peeters S.H."/>
            <person name="Heuer A."/>
            <person name="Rast P."/>
            <person name="Oberbeckmann S."/>
            <person name="Bunk B."/>
            <person name="Jeske O."/>
            <person name="Meyerdierks A."/>
            <person name="Storesund J.E."/>
            <person name="Kallscheuer N."/>
            <person name="Luecker S."/>
            <person name="Lage O.M."/>
            <person name="Pohl T."/>
            <person name="Merkel B.J."/>
            <person name="Hornburger P."/>
            <person name="Mueller R.-W."/>
            <person name="Bruemmer F."/>
            <person name="Labrenz M."/>
            <person name="Spormann A.M."/>
            <person name="Op den Camp H."/>
            <person name="Overmann J."/>
            <person name="Amann R."/>
            <person name="Jetten M.S.M."/>
            <person name="Mascher T."/>
            <person name="Medema M.H."/>
            <person name="Devos D.P."/>
            <person name="Kaster A.-K."/>
            <person name="Ovreas L."/>
            <person name="Rohde M."/>
            <person name="Galperin M.Y."/>
            <person name="Jogler C."/>
        </authorList>
    </citation>
    <scope>NUCLEOTIDE SEQUENCE [LARGE SCALE GENOMIC DNA]</scope>
    <source>
        <strain evidence="10 11">UC8</strain>
    </source>
</reference>
<keyword evidence="2 7" id="KW-0441">Lipid A biosynthesis</keyword>
<evidence type="ECO:0000256" key="4">
    <source>
        <dbReference type="ARBA" id="ARBA00022737"/>
    </source>
</evidence>
<dbReference type="InterPro" id="IPR001451">
    <property type="entry name" value="Hexapep"/>
</dbReference>
<proteinExistence type="inferred from homology"/>
<evidence type="ECO:0000256" key="2">
    <source>
        <dbReference type="ARBA" id="ARBA00022556"/>
    </source>
</evidence>
<evidence type="ECO:0000256" key="6">
    <source>
        <dbReference type="ARBA" id="ARBA00023315"/>
    </source>
</evidence>
<dbReference type="EMBL" id="CP042914">
    <property type="protein sequence ID" value="QEG42621.1"/>
    <property type="molecule type" value="Genomic_DNA"/>
</dbReference>
<evidence type="ECO:0000256" key="1">
    <source>
        <dbReference type="ARBA" id="ARBA00022516"/>
    </source>
</evidence>
<dbReference type="InterPro" id="IPR007691">
    <property type="entry name" value="LpxD"/>
</dbReference>
<keyword evidence="1 7" id="KW-0444">Lipid biosynthesis</keyword>
<dbReference type="Gene3D" id="3.40.1390.10">
    <property type="entry name" value="MurE/MurF, N-terminal domain"/>
    <property type="match status" value="1"/>
</dbReference>
<keyword evidence="6 7" id="KW-0012">Acyltransferase</keyword>
<evidence type="ECO:0000256" key="7">
    <source>
        <dbReference type="HAMAP-Rule" id="MF_00523"/>
    </source>
</evidence>
<evidence type="ECO:0000313" key="11">
    <source>
        <dbReference type="Proteomes" id="UP000325286"/>
    </source>
</evidence>
<dbReference type="AlphaFoldDB" id="A0A5B9R7G0"/>
<keyword evidence="4 7" id="KW-0677">Repeat</keyword>
<dbReference type="NCBIfam" id="NF002060">
    <property type="entry name" value="PRK00892.1"/>
    <property type="match status" value="1"/>
</dbReference>
<dbReference type="GO" id="GO:0016410">
    <property type="term" value="F:N-acyltransferase activity"/>
    <property type="evidence" value="ECO:0007669"/>
    <property type="project" value="InterPro"/>
</dbReference>
<evidence type="ECO:0000313" key="10">
    <source>
        <dbReference type="EMBL" id="QEG42621.1"/>
    </source>
</evidence>
<dbReference type="PANTHER" id="PTHR43378">
    <property type="entry name" value="UDP-3-O-ACYLGLUCOSAMINE N-ACYLTRANSFERASE"/>
    <property type="match status" value="1"/>
</dbReference>
<keyword evidence="11" id="KW-1185">Reference proteome</keyword>
<dbReference type="SUPFAM" id="SSF51161">
    <property type="entry name" value="Trimeric LpxA-like enzymes"/>
    <property type="match status" value="1"/>
</dbReference>
<dbReference type="HAMAP" id="MF_00523">
    <property type="entry name" value="LpxD"/>
    <property type="match status" value="1"/>
</dbReference>
<gene>
    <name evidence="7 10" type="primary">lpxD</name>
    <name evidence="10" type="ORF">UC8_46630</name>
</gene>
<dbReference type="GO" id="GO:0016020">
    <property type="term" value="C:membrane"/>
    <property type="evidence" value="ECO:0007669"/>
    <property type="project" value="GOC"/>
</dbReference>
<sequence length="365" mass="38999">MTNTTVFTLQTLADLVGGRVVGNGSTECVEARPLQEAAVGHITLLDDPKRIAQVARSQAAAVVVEQPVAEATTPQLVVSDIHAAFAQIIRQFRPDIDDVFQGISDQARISPQAEIGEHCTIHPGVHIGAGAKIGSGTTLMPGVVIMPHCRVGSDCHLFPNVVLYPYSVLEDRVVIHVGSVIGAYGFGYRQEGGRHIRTAQLGYVHIESDVELGAAVTVDRGTYGTTRIGTGTKVDNQVMIAHNCQIGRHNLICSQVGVAGSCSTGDYVVMAGQVGLKDHVRLGDGAIVGAQAGVMEDLSGGEVYLGSPATSQRDQMQIMAVQRRLPEMRKSLQRLVRQVEKLAARVEQAEQAEQTKQDDRDSRAA</sequence>
<comment type="pathway">
    <text evidence="7">Bacterial outer membrane biogenesis; LPS lipid A biosynthesis.</text>
</comment>
<organism evidence="10 11">
    <name type="scientific">Roseimaritima ulvae</name>
    <dbReference type="NCBI Taxonomy" id="980254"/>
    <lineage>
        <taxon>Bacteria</taxon>
        <taxon>Pseudomonadati</taxon>
        <taxon>Planctomycetota</taxon>
        <taxon>Planctomycetia</taxon>
        <taxon>Pirellulales</taxon>
        <taxon>Pirellulaceae</taxon>
        <taxon>Roseimaritima</taxon>
    </lineage>
</organism>
<comment type="catalytic activity">
    <reaction evidence="7">
        <text>a UDP-3-O-[(3R)-3-hydroxyacyl]-alpha-D-glucosamine + a (3R)-hydroxyacyl-[ACP] = a UDP-2-N,3-O-bis[(3R)-3-hydroxyacyl]-alpha-D-glucosamine + holo-[ACP] + H(+)</text>
        <dbReference type="Rhea" id="RHEA:53836"/>
        <dbReference type="Rhea" id="RHEA-COMP:9685"/>
        <dbReference type="Rhea" id="RHEA-COMP:9945"/>
        <dbReference type="ChEBI" id="CHEBI:15378"/>
        <dbReference type="ChEBI" id="CHEBI:64479"/>
        <dbReference type="ChEBI" id="CHEBI:78827"/>
        <dbReference type="ChEBI" id="CHEBI:137740"/>
        <dbReference type="ChEBI" id="CHEBI:137748"/>
        <dbReference type="EC" id="2.3.1.191"/>
    </reaction>
</comment>
<protein>
    <recommendedName>
        <fullName evidence="7">UDP-3-O-acylglucosamine N-acyltransferase</fullName>
        <ecNumber evidence="7">2.3.1.191</ecNumber>
    </recommendedName>
</protein>
<dbReference type="InterPro" id="IPR020573">
    <property type="entry name" value="UDP_GlcNAc_AcTrfase_non-rep"/>
</dbReference>